<keyword evidence="3" id="KW-1005">Bacterial flagellum biogenesis</keyword>
<reference evidence="5 8" key="2">
    <citation type="submission" date="2016-06" db="EMBL/GenBank/DDBJ databases">
        <authorList>
            <person name="Kjaerup R.B."/>
            <person name="Dalgaard T.S."/>
            <person name="Juul-Madsen H.R."/>
        </authorList>
    </citation>
    <scope>NUCLEOTIDE SEQUENCE [LARGE SCALE GENOMIC DNA]</scope>
    <source>
        <strain evidence="5 8">CECT 5115</strain>
    </source>
</reference>
<dbReference type="Proteomes" id="UP000092871">
    <property type="component" value="Unassembled WGS sequence"/>
</dbReference>
<sequence>MIPLAPLLTQIKENLEQLSEVLLRERSALATATPDDILQLASEKKTLLDSIDTANAKRHSMLIKFGILDHKNPSDAQFLVWLDEQPNMSDIKALVEECNTLLDQCKRENNTNARILATLQKRNKTLFEMLQGHNRKNKVYTSNGNTRPISSKHTIGRA</sequence>
<evidence type="ECO:0000313" key="6">
    <source>
        <dbReference type="EMBL" id="SBT21419.1"/>
    </source>
</evidence>
<dbReference type="GO" id="GO:0044780">
    <property type="term" value="P:bacterial-type flagellum assembly"/>
    <property type="evidence" value="ECO:0007669"/>
    <property type="project" value="InterPro"/>
</dbReference>
<comment type="similarity">
    <text evidence="2">Belongs to the FlgN family.</text>
</comment>
<dbReference type="EMBL" id="FLRA01000002">
    <property type="protein sequence ID" value="SBT16371.1"/>
    <property type="molecule type" value="Genomic_DNA"/>
</dbReference>
<evidence type="ECO:0000256" key="2">
    <source>
        <dbReference type="ARBA" id="ARBA00007703"/>
    </source>
</evidence>
<name>A0A1C3JMM7_9GAMM</name>
<reference evidence="6 7" key="1">
    <citation type="submission" date="2016-06" db="EMBL/GenBank/DDBJ databases">
        <authorList>
            <person name="Rodrigo-Torres L."/>
            <person name="Arahal D.R."/>
        </authorList>
    </citation>
    <scope>NUCLEOTIDE SEQUENCE [LARGE SCALE GENOMIC DNA]</scope>
    <source>
        <strain evidence="6 7">CECT 5116</strain>
    </source>
</reference>
<dbReference type="OrthoDB" id="6104753at2"/>
<gene>
    <name evidence="5" type="ORF">MGA5115_00451</name>
    <name evidence="6" type="ORF">MGA5116_02012</name>
</gene>
<feature type="compositionally biased region" description="Polar residues" evidence="4">
    <location>
        <begin position="139"/>
        <end position="158"/>
    </location>
</feature>
<proteinExistence type="inferred from homology"/>
<evidence type="ECO:0000256" key="4">
    <source>
        <dbReference type="SAM" id="MobiDB-lite"/>
    </source>
</evidence>
<dbReference type="Gene3D" id="1.20.58.300">
    <property type="entry name" value="FlgN-like"/>
    <property type="match status" value="1"/>
</dbReference>
<dbReference type="AlphaFoldDB" id="A0A1C3JMM7"/>
<organism evidence="5 8">
    <name type="scientific">Marinomonas gallaica</name>
    <dbReference type="NCBI Taxonomy" id="1806667"/>
    <lineage>
        <taxon>Bacteria</taxon>
        <taxon>Pseudomonadati</taxon>
        <taxon>Pseudomonadota</taxon>
        <taxon>Gammaproteobacteria</taxon>
        <taxon>Oceanospirillales</taxon>
        <taxon>Oceanospirillaceae</taxon>
        <taxon>Marinomonas</taxon>
    </lineage>
</organism>
<dbReference type="Proteomes" id="UP000092840">
    <property type="component" value="Unassembled WGS sequence"/>
</dbReference>
<feature type="region of interest" description="Disordered" evidence="4">
    <location>
        <begin position="136"/>
        <end position="158"/>
    </location>
</feature>
<dbReference type="InterPro" id="IPR007809">
    <property type="entry name" value="FlgN-like"/>
</dbReference>
<keyword evidence="7" id="KW-1185">Reference proteome</keyword>
<dbReference type="InterPro" id="IPR036679">
    <property type="entry name" value="FlgN-like_sf"/>
</dbReference>
<protein>
    <submittedName>
        <fullName evidence="5">FlgN protein</fullName>
    </submittedName>
</protein>
<evidence type="ECO:0000313" key="5">
    <source>
        <dbReference type="EMBL" id="SBT16371.1"/>
    </source>
</evidence>
<comment type="function">
    <text evidence="1">Required for the efficient initiation of filament assembly.</text>
</comment>
<accession>A0A1C3JMM7</accession>
<dbReference type="RefSeq" id="WP_067031173.1">
    <property type="nucleotide sequence ID" value="NZ_FLRA01000002.1"/>
</dbReference>
<evidence type="ECO:0000313" key="8">
    <source>
        <dbReference type="Proteomes" id="UP000092871"/>
    </source>
</evidence>
<dbReference type="Pfam" id="PF05130">
    <property type="entry name" value="FlgN"/>
    <property type="match status" value="1"/>
</dbReference>
<evidence type="ECO:0000256" key="1">
    <source>
        <dbReference type="ARBA" id="ARBA00002397"/>
    </source>
</evidence>
<dbReference type="EMBL" id="FLRB01000012">
    <property type="protein sequence ID" value="SBT21419.1"/>
    <property type="molecule type" value="Genomic_DNA"/>
</dbReference>
<evidence type="ECO:0000256" key="3">
    <source>
        <dbReference type="ARBA" id="ARBA00022795"/>
    </source>
</evidence>
<evidence type="ECO:0000313" key="7">
    <source>
        <dbReference type="Proteomes" id="UP000092840"/>
    </source>
</evidence>
<dbReference type="SUPFAM" id="SSF140566">
    <property type="entry name" value="FlgN-like"/>
    <property type="match status" value="1"/>
</dbReference>